<protein>
    <submittedName>
        <fullName evidence="1">Uncharacterized protein</fullName>
    </submittedName>
</protein>
<feature type="non-terminal residue" evidence="1">
    <location>
        <position position="286"/>
    </location>
</feature>
<name>X0YPZ3_9ZZZZ</name>
<reference evidence="1" key="1">
    <citation type="journal article" date="2014" name="Front. Microbiol.">
        <title>High frequency of phylogenetically diverse reductive dehalogenase-homologous genes in deep subseafloor sedimentary metagenomes.</title>
        <authorList>
            <person name="Kawai M."/>
            <person name="Futagami T."/>
            <person name="Toyoda A."/>
            <person name="Takaki Y."/>
            <person name="Nishi S."/>
            <person name="Hori S."/>
            <person name="Arai W."/>
            <person name="Tsubouchi T."/>
            <person name="Morono Y."/>
            <person name="Uchiyama I."/>
            <person name="Ito T."/>
            <person name="Fujiyama A."/>
            <person name="Inagaki F."/>
            <person name="Takami H."/>
        </authorList>
    </citation>
    <scope>NUCLEOTIDE SEQUENCE</scope>
    <source>
        <strain evidence="1">Expedition CK06-06</strain>
    </source>
</reference>
<gene>
    <name evidence="1" type="ORF">S01H4_09701</name>
</gene>
<sequence length="286" mass="31451">MATSGLPKVKPDGQKIEVGWVKQGNKYQSKPNLFSAIVDGKQITVTCLSDQPSGSKKGEQVTWQPQLFLDDVEQPCGKAVLLDTDPTNENYHQNVLEWDYSICKRRIRIIEGRFRERWITSYRGKIEIAHNFEGSLPINLGSCIRADHRPITAQVIGDREIVDTTNLPDSAFPVEIGSSLTVYPDAHVEGATVDGHLVHTEDPEQNWAHLIAGEGTSFGDSDDTLYFVYAYSVAGGDSYRQVNRGMALFDTSGLPDTALVSAATLSLYGVTAATFDDDNLDPDVQV</sequence>
<proteinExistence type="predicted"/>
<evidence type="ECO:0000313" key="1">
    <source>
        <dbReference type="EMBL" id="GAG58339.1"/>
    </source>
</evidence>
<comment type="caution">
    <text evidence="1">The sequence shown here is derived from an EMBL/GenBank/DDBJ whole genome shotgun (WGS) entry which is preliminary data.</text>
</comment>
<dbReference type="AlphaFoldDB" id="X0YPZ3"/>
<dbReference type="EMBL" id="BART01003561">
    <property type="protein sequence ID" value="GAG58339.1"/>
    <property type="molecule type" value="Genomic_DNA"/>
</dbReference>
<accession>X0YPZ3</accession>
<organism evidence="1">
    <name type="scientific">marine sediment metagenome</name>
    <dbReference type="NCBI Taxonomy" id="412755"/>
    <lineage>
        <taxon>unclassified sequences</taxon>
        <taxon>metagenomes</taxon>
        <taxon>ecological metagenomes</taxon>
    </lineage>
</organism>